<evidence type="ECO:0000313" key="8">
    <source>
        <dbReference type="EnsemblMetazoa" id="Aqu2.1.00062_001"/>
    </source>
</evidence>
<dbReference type="PANTHER" id="PTHR37984:SF5">
    <property type="entry name" value="PROTEIN NYNRIN-LIKE"/>
    <property type="match status" value="1"/>
</dbReference>
<dbReference type="GO" id="GO:0016787">
    <property type="term" value="F:hydrolase activity"/>
    <property type="evidence" value="ECO:0007669"/>
    <property type="project" value="UniProtKB-KW"/>
</dbReference>
<evidence type="ECO:0000256" key="3">
    <source>
        <dbReference type="ARBA" id="ARBA00022722"/>
    </source>
</evidence>
<reference evidence="8" key="1">
    <citation type="submission" date="2017-05" db="UniProtKB">
        <authorList>
            <consortium name="EnsemblMetazoa"/>
        </authorList>
    </citation>
    <scope>IDENTIFICATION</scope>
</reference>
<dbReference type="AlphaFoldDB" id="A0A1X7SDC8"/>
<protein>
    <recommendedName>
        <fullName evidence="7">Reverse transcriptase RNase H-like domain-containing protein</fullName>
    </recommendedName>
</protein>
<evidence type="ECO:0000256" key="2">
    <source>
        <dbReference type="ARBA" id="ARBA00022695"/>
    </source>
</evidence>
<dbReference type="InterPro" id="IPR050951">
    <property type="entry name" value="Retrovirus_Pol_polyprotein"/>
</dbReference>
<sequence>MGAVMQQWIDETWQPLAYFSRPLKPPEKKYSTFDRDLLGIYLAIQRFCYSLEDRQFYVLSDHKHLTHLHSFHSNQHSPQCV</sequence>
<dbReference type="PANTHER" id="PTHR37984">
    <property type="entry name" value="PROTEIN CBG26694"/>
    <property type="match status" value="1"/>
</dbReference>
<dbReference type="Pfam" id="PF17917">
    <property type="entry name" value="RT_RNaseH"/>
    <property type="match status" value="1"/>
</dbReference>
<evidence type="ECO:0000256" key="6">
    <source>
        <dbReference type="ARBA" id="ARBA00022918"/>
    </source>
</evidence>
<organism evidence="8">
    <name type="scientific">Amphimedon queenslandica</name>
    <name type="common">Sponge</name>
    <dbReference type="NCBI Taxonomy" id="400682"/>
    <lineage>
        <taxon>Eukaryota</taxon>
        <taxon>Metazoa</taxon>
        <taxon>Porifera</taxon>
        <taxon>Demospongiae</taxon>
        <taxon>Heteroscleromorpha</taxon>
        <taxon>Haplosclerida</taxon>
        <taxon>Niphatidae</taxon>
        <taxon>Amphimedon</taxon>
    </lineage>
</organism>
<dbReference type="InterPro" id="IPR041373">
    <property type="entry name" value="RT_RNaseH"/>
</dbReference>
<dbReference type="InterPro" id="IPR043502">
    <property type="entry name" value="DNA/RNA_pol_sf"/>
</dbReference>
<dbReference type="EnsemblMetazoa" id="Aqu2.1.00062_001">
    <property type="protein sequence ID" value="Aqu2.1.00062_001"/>
    <property type="gene ID" value="Aqu2.1.00062"/>
</dbReference>
<name>A0A1X7SDC8_AMPQE</name>
<keyword evidence="5" id="KW-0378">Hydrolase</keyword>
<dbReference type="GO" id="GO:0003964">
    <property type="term" value="F:RNA-directed DNA polymerase activity"/>
    <property type="evidence" value="ECO:0007669"/>
    <property type="project" value="UniProtKB-KW"/>
</dbReference>
<evidence type="ECO:0000256" key="1">
    <source>
        <dbReference type="ARBA" id="ARBA00022679"/>
    </source>
</evidence>
<evidence type="ECO:0000259" key="7">
    <source>
        <dbReference type="Pfam" id="PF17917"/>
    </source>
</evidence>
<evidence type="ECO:0000256" key="5">
    <source>
        <dbReference type="ARBA" id="ARBA00022801"/>
    </source>
</evidence>
<dbReference type="OMA" id="WIDETWQ"/>
<evidence type="ECO:0000256" key="4">
    <source>
        <dbReference type="ARBA" id="ARBA00022759"/>
    </source>
</evidence>
<keyword evidence="6" id="KW-0695">RNA-directed DNA polymerase</keyword>
<keyword evidence="4" id="KW-0255">Endonuclease</keyword>
<dbReference type="GO" id="GO:0004519">
    <property type="term" value="F:endonuclease activity"/>
    <property type="evidence" value="ECO:0007669"/>
    <property type="project" value="UniProtKB-KW"/>
</dbReference>
<keyword evidence="1" id="KW-0808">Transferase</keyword>
<feature type="domain" description="Reverse transcriptase RNase H-like" evidence="7">
    <location>
        <begin position="1"/>
        <end position="73"/>
    </location>
</feature>
<dbReference type="SUPFAM" id="SSF56672">
    <property type="entry name" value="DNA/RNA polymerases"/>
    <property type="match status" value="1"/>
</dbReference>
<proteinExistence type="predicted"/>
<keyword evidence="2" id="KW-0548">Nucleotidyltransferase</keyword>
<dbReference type="InParanoid" id="A0A1X7SDC8"/>
<accession>A0A1X7SDC8</accession>
<keyword evidence="3" id="KW-0540">Nuclease</keyword>